<accession>A0A6C0ITC4</accession>
<evidence type="ECO:0000256" key="3">
    <source>
        <dbReference type="SAM" id="Phobius"/>
    </source>
</evidence>
<sequence length="495" mass="58448">MADYNKNFLNNKYYTKDDKEKLINNIIKDFQDYQNTLNELKSVRRELEAIKKSVKYEADKDTNNNYDDMLLKNEHYKTLKPKLKELEKLWKKIRLNYKIALIQRKNIYNNVCKNICEYKKAKNIIVLKAQYIGAIINRIQISIIFVSSTITLFESLQGNFVIDAVYLTLIPIVLSSYIAIVLAISRFYKFDTKKENITKVEEKYSYIINRLRYKRRKVLNFDFACEKLELWSDLIENFNKDGLEEMITKTIEESDSLLTLKEHTYYHKVYNKIKTKNSIHQFNSNLLEDWQKESVGNIRINNGPNVLSSEDLPENIYSKKCICYKICRIFNCCKTTFIDYDTFFNLLERNYQHNLQVERRVQSHEEDEEDYQDYLEHDRPEKETHPMPRSWQYRSYNGPPTGWPPTGPQPRGLFSDPGRAPPRGPPPRGSFGRTFTGRYKGRKENAAFDPDSPRTSDSDNDKTEDSSGNNQLMLTTHIKRRSSSIGTDYESDQEY</sequence>
<dbReference type="EMBL" id="MN740232">
    <property type="protein sequence ID" value="QHT94803.1"/>
    <property type="molecule type" value="Genomic_DNA"/>
</dbReference>
<feature type="compositionally biased region" description="Basic and acidic residues" evidence="2">
    <location>
        <begin position="442"/>
        <end position="465"/>
    </location>
</feature>
<evidence type="ECO:0000256" key="2">
    <source>
        <dbReference type="SAM" id="MobiDB-lite"/>
    </source>
</evidence>
<evidence type="ECO:0000256" key="1">
    <source>
        <dbReference type="SAM" id="Coils"/>
    </source>
</evidence>
<feature type="compositionally biased region" description="Basic and acidic residues" evidence="2">
    <location>
        <begin position="374"/>
        <end position="386"/>
    </location>
</feature>
<feature type="compositionally biased region" description="Pro residues" evidence="2">
    <location>
        <begin position="419"/>
        <end position="428"/>
    </location>
</feature>
<reference evidence="4" key="1">
    <citation type="journal article" date="2020" name="Nature">
        <title>Giant virus diversity and host interactions through global metagenomics.</title>
        <authorList>
            <person name="Schulz F."/>
            <person name="Roux S."/>
            <person name="Paez-Espino D."/>
            <person name="Jungbluth S."/>
            <person name="Walsh D.A."/>
            <person name="Denef V.J."/>
            <person name="McMahon K.D."/>
            <person name="Konstantinidis K.T."/>
            <person name="Eloe-Fadrosh E.A."/>
            <person name="Kyrpides N.C."/>
            <person name="Woyke T."/>
        </authorList>
    </citation>
    <scope>NUCLEOTIDE SEQUENCE</scope>
    <source>
        <strain evidence="4">GVMAG-M-3300024261-37</strain>
    </source>
</reference>
<keyword evidence="3" id="KW-0472">Membrane</keyword>
<feature type="region of interest" description="Disordered" evidence="2">
    <location>
        <begin position="359"/>
        <end position="495"/>
    </location>
</feature>
<name>A0A6C0ITC4_9ZZZZ</name>
<feature type="coiled-coil region" evidence="1">
    <location>
        <begin position="23"/>
        <end position="53"/>
    </location>
</feature>
<organism evidence="4">
    <name type="scientific">viral metagenome</name>
    <dbReference type="NCBI Taxonomy" id="1070528"/>
    <lineage>
        <taxon>unclassified sequences</taxon>
        <taxon>metagenomes</taxon>
        <taxon>organismal metagenomes</taxon>
    </lineage>
</organism>
<keyword evidence="3" id="KW-1133">Transmembrane helix</keyword>
<feature type="transmembrane region" description="Helical" evidence="3">
    <location>
        <begin position="165"/>
        <end position="184"/>
    </location>
</feature>
<evidence type="ECO:0000313" key="4">
    <source>
        <dbReference type="EMBL" id="QHT94803.1"/>
    </source>
</evidence>
<keyword evidence="1" id="KW-0175">Coiled coil</keyword>
<protein>
    <submittedName>
        <fullName evidence="4">Uncharacterized protein</fullName>
    </submittedName>
</protein>
<keyword evidence="3" id="KW-0812">Transmembrane</keyword>
<feature type="transmembrane region" description="Helical" evidence="3">
    <location>
        <begin position="129"/>
        <end position="153"/>
    </location>
</feature>
<proteinExistence type="predicted"/>
<dbReference type="AlphaFoldDB" id="A0A6C0ITC4"/>